<dbReference type="EMBL" id="JACHFG010000003">
    <property type="protein sequence ID" value="MBB6043272.1"/>
    <property type="molecule type" value="Genomic_DNA"/>
</dbReference>
<organism evidence="1 2">
    <name type="scientific">Borreliella yangtzensis</name>
    <dbReference type="NCBI Taxonomy" id="683292"/>
    <lineage>
        <taxon>Bacteria</taxon>
        <taxon>Pseudomonadati</taxon>
        <taxon>Spirochaetota</taxon>
        <taxon>Spirochaetia</taxon>
        <taxon>Spirochaetales</taxon>
        <taxon>Borreliaceae</taxon>
        <taxon>Borreliella</taxon>
    </lineage>
</organism>
<dbReference type="Pfam" id="PF07405">
    <property type="entry name" value="DUF1506"/>
    <property type="match status" value="1"/>
</dbReference>
<reference evidence="1 2" key="1">
    <citation type="submission" date="2020-08" db="EMBL/GenBank/DDBJ databases">
        <title>Genomic Encyclopedia of Type Strains, Phase IV (KMG-IV): sequencing the most valuable type-strain genomes for metagenomic binning, comparative biology and taxonomic classification.</title>
        <authorList>
            <person name="Goeker M."/>
        </authorList>
    </citation>
    <scope>NUCLEOTIDE SEQUENCE [LARGE SCALE GENOMIC DNA]</scope>
    <source>
        <strain evidence="1 2">DSM 24625</strain>
    </source>
</reference>
<sequence length="124" mass="14191">MKSLEMINTSLSNIISSYSQDLFFCKFRIIKDPINASYETRFKSSDAVGFRGMFLLISPEEAVEIEGVNIFDKNSYAKVYTLESFKFEYGDLVKAHDDFYSILGVQKGYKEGLNYNTLVLRSSC</sequence>
<proteinExistence type="predicted"/>
<dbReference type="Proteomes" id="UP000555838">
    <property type="component" value="Unassembled WGS sequence"/>
</dbReference>
<accession>A0ABR6PAH0</accession>
<evidence type="ECO:0000313" key="1">
    <source>
        <dbReference type="EMBL" id="MBB6043272.1"/>
    </source>
</evidence>
<dbReference type="RefSeq" id="WP_183220911.1">
    <property type="nucleotide sequence ID" value="NZ_CP123997.1"/>
</dbReference>
<name>A0ABR6PAH0_9SPIR</name>
<comment type="caution">
    <text evidence="1">The sequence shown here is derived from an EMBL/GenBank/DDBJ whole genome shotgun (WGS) entry which is preliminary data.</text>
</comment>
<keyword evidence="2" id="KW-1185">Reference proteome</keyword>
<protein>
    <submittedName>
        <fullName evidence="1">Uncharacterized protein</fullName>
    </submittedName>
</protein>
<gene>
    <name evidence="1" type="ORF">HNP68_000894</name>
</gene>
<evidence type="ECO:0000313" key="2">
    <source>
        <dbReference type="Proteomes" id="UP000555838"/>
    </source>
</evidence>
<dbReference type="InterPro" id="IPR010875">
    <property type="entry name" value="DUF1506"/>
</dbReference>